<evidence type="ECO:0008006" key="4">
    <source>
        <dbReference type="Google" id="ProtNLM"/>
    </source>
</evidence>
<feature type="region of interest" description="Disordered" evidence="1">
    <location>
        <begin position="214"/>
        <end position="245"/>
    </location>
</feature>
<dbReference type="Proteomes" id="UP000265719">
    <property type="component" value="Chromosome"/>
</dbReference>
<dbReference type="KEGG" id="thao:NI17_005960"/>
<reference evidence="2" key="1">
    <citation type="submission" date="2020-10" db="EMBL/GenBank/DDBJ databases">
        <title>De novo genome project of the cellulose decomposer Thermobifida halotolerans type strain.</title>
        <authorList>
            <person name="Nagy I."/>
            <person name="Horvath B."/>
            <person name="Kukolya J."/>
            <person name="Nagy I."/>
            <person name="Orsini M."/>
        </authorList>
    </citation>
    <scope>NUCLEOTIDE SEQUENCE</scope>
    <source>
        <strain evidence="2">DSM 44931</strain>
    </source>
</reference>
<dbReference type="GO" id="GO:0020037">
    <property type="term" value="F:heme binding"/>
    <property type="evidence" value="ECO:0007669"/>
    <property type="project" value="InterPro"/>
</dbReference>
<dbReference type="SUPFAM" id="SSF56634">
    <property type="entry name" value="Heme-dependent catalase-like"/>
    <property type="match status" value="1"/>
</dbReference>
<keyword evidence="3" id="KW-1185">Reference proteome</keyword>
<dbReference type="EMBL" id="CP063196">
    <property type="protein sequence ID" value="UOE20742.1"/>
    <property type="molecule type" value="Genomic_DNA"/>
</dbReference>
<evidence type="ECO:0000313" key="3">
    <source>
        <dbReference type="Proteomes" id="UP000265719"/>
    </source>
</evidence>
<evidence type="ECO:0000313" key="2">
    <source>
        <dbReference type="EMBL" id="UOE20742.1"/>
    </source>
</evidence>
<name>A0AA97LYP8_9ACTN</name>
<dbReference type="AlphaFoldDB" id="A0AA97LYP8"/>
<accession>A0AA97LYP8</accession>
<dbReference type="RefSeq" id="WP_211329422.1">
    <property type="nucleotide sequence ID" value="NZ_CP063196.1"/>
</dbReference>
<protein>
    <recommendedName>
        <fullName evidence="4">Phosphodiesterase</fullName>
    </recommendedName>
</protein>
<dbReference type="InterPro" id="IPR020835">
    <property type="entry name" value="Catalase_sf"/>
</dbReference>
<gene>
    <name evidence="2" type="ORF">NI17_005960</name>
</gene>
<proteinExistence type="predicted"/>
<feature type="compositionally biased region" description="Basic and acidic residues" evidence="1">
    <location>
        <begin position="214"/>
        <end position="231"/>
    </location>
</feature>
<organism evidence="2 3">
    <name type="scientific">Thermobifida halotolerans</name>
    <dbReference type="NCBI Taxonomy" id="483545"/>
    <lineage>
        <taxon>Bacteria</taxon>
        <taxon>Bacillati</taxon>
        <taxon>Actinomycetota</taxon>
        <taxon>Actinomycetes</taxon>
        <taxon>Streptosporangiales</taxon>
        <taxon>Nocardiopsidaceae</taxon>
        <taxon>Thermobifida</taxon>
    </lineage>
</organism>
<sequence>MPEQLLDAGFHGLARARRARAFHPHGLWLAGELTTVADGPLPLEEGSSRPVAARLSKGAGVPGGGPDVLGLGVRIPPRDDLERPWDLALSSSGIGVVTRCLPLPARGWGRARYSSLLPYRVAGRTVWLLAVPHGDPVSPASLARLERWTRERPLRFALMAGPARGGWRPAARLVLHTVLPVPEAGRLSFDPVLNRPSGWTLAPDWLTEIRESAYRGSREGRRAPEKPERGRQAGPVDSPGWWAGR</sequence>
<evidence type="ECO:0000256" key="1">
    <source>
        <dbReference type="SAM" id="MobiDB-lite"/>
    </source>
</evidence>